<dbReference type="SMART" id="SM00530">
    <property type="entry name" value="HTH_XRE"/>
    <property type="match status" value="1"/>
</dbReference>
<evidence type="ECO:0000313" key="5">
    <source>
        <dbReference type="EMBL" id="PWF20870.1"/>
    </source>
</evidence>
<organism evidence="5 6">
    <name type="scientific">Corticimicrobacter populi</name>
    <dbReference type="NCBI Taxonomy" id="2175229"/>
    <lineage>
        <taxon>Bacteria</taxon>
        <taxon>Pseudomonadati</taxon>
        <taxon>Pseudomonadota</taxon>
        <taxon>Betaproteobacteria</taxon>
        <taxon>Burkholderiales</taxon>
        <taxon>Alcaligenaceae</taxon>
        <taxon>Corticimicrobacter</taxon>
    </lineage>
</organism>
<dbReference type="PANTHER" id="PTHR46797:SF23">
    <property type="entry name" value="HTH-TYPE TRANSCRIPTIONAL REGULATOR SUTR"/>
    <property type="match status" value="1"/>
</dbReference>
<keyword evidence="6" id="KW-1185">Reference proteome</keyword>
<dbReference type="EMBL" id="QETA01000011">
    <property type="protein sequence ID" value="PWF20870.1"/>
    <property type="molecule type" value="Genomic_DNA"/>
</dbReference>
<dbReference type="InterPro" id="IPR010982">
    <property type="entry name" value="Lambda_DNA-bd_dom_sf"/>
</dbReference>
<keyword evidence="3" id="KW-0804">Transcription</keyword>
<comment type="caution">
    <text evidence="5">The sequence shown here is derived from an EMBL/GenBank/DDBJ whole genome shotgun (WGS) entry which is preliminary data.</text>
</comment>
<accession>A0A2V1JXB2</accession>
<name>A0A2V1JXB2_9BURK</name>
<dbReference type="Gene3D" id="1.10.260.40">
    <property type="entry name" value="lambda repressor-like DNA-binding domains"/>
    <property type="match status" value="1"/>
</dbReference>
<dbReference type="Proteomes" id="UP000245212">
    <property type="component" value="Unassembled WGS sequence"/>
</dbReference>
<dbReference type="InterPro" id="IPR001387">
    <property type="entry name" value="Cro/C1-type_HTH"/>
</dbReference>
<protein>
    <submittedName>
        <fullName evidence="5">XRE family transcriptional regulator</fullName>
    </submittedName>
</protein>
<evidence type="ECO:0000259" key="4">
    <source>
        <dbReference type="PROSITE" id="PS50943"/>
    </source>
</evidence>
<sequence length="85" mass="9658">MKTPLVKSVAATIRQFRKAKNMSQDELAHISGLDRTYISGVERGVRNITLESLEQIIKSLDIPNSVFFKSLIEEDCSDLHNKPER</sequence>
<dbReference type="GO" id="GO:0005829">
    <property type="term" value="C:cytosol"/>
    <property type="evidence" value="ECO:0007669"/>
    <property type="project" value="TreeGrafter"/>
</dbReference>
<feature type="domain" description="HTH cro/C1-type" evidence="4">
    <location>
        <begin position="13"/>
        <end position="68"/>
    </location>
</feature>
<dbReference type="SUPFAM" id="SSF47413">
    <property type="entry name" value="lambda repressor-like DNA-binding domains"/>
    <property type="match status" value="1"/>
</dbReference>
<keyword evidence="2" id="KW-0238">DNA-binding</keyword>
<evidence type="ECO:0000256" key="3">
    <source>
        <dbReference type="ARBA" id="ARBA00023163"/>
    </source>
</evidence>
<dbReference type="PANTHER" id="PTHR46797">
    <property type="entry name" value="HTH-TYPE TRANSCRIPTIONAL REGULATOR"/>
    <property type="match status" value="1"/>
</dbReference>
<dbReference type="CDD" id="cd00093">
    <property type="entry name" value="HTH_XRE"/>
    <property type="match status" value="1"/>
</dbReference>
<evidence type="ECO:0000256" key="1">
    <source>
        <dbReference type="ARBA" id="ARBA00023015"/>
    </source>
</evidence>
<dbReference type="GO" id="GO:0003677">
    <property type="term" value="F:DNA binding"/>
    <property type="evidence" value="ECO:0007669"/>
    <property type="project" value="UniProtKB-KW"/>
</dbReference>
<dbReference type="GO" id="GO:0003700">
    <property type="term" value="F:DNA-binding transcription factor activity"/>
    <property type="evidence" value="ECO:0007669"/>
    <property type="project" value="TreeGrafter"/>
</dbReference>
<evidence type="ECO:0000256" key="2">
    <source>
        <dbReference type="ARBA" id="ARBA00023125"/>
    </source>
</evidence>
<dbReference type="Pfam" id="PF01381">
    <property type="entry name" value="HTH_3"/>
    <property type="match status" value="1"/>
</dbReference>
<gene>
    <name evidence="5" type="ORF">DD235_16450</name>
</gene>
<dbReference type="AlphaFoldDB" id="A0A2V1JXB2"/>
<evidence type="ECO:0000313" key="6">
    <source>
        <dbReference type="Proteomes" id="UP000245212"/>
    </source>
</evidence>
<dbReference type="InterPro" id="IPR050807">
    <property type="entry name" value="TransReg_Diox_bact_type"/>
</dbReference>
<keyword evidence="1" id="KW-0805">Transcription regulation</keyword>
<reference evidence="6" key="1">
    <citation type="submission" date="2018-05" db="EMBL/GenBank/DDBJ databases">
        <authorList>
            <person name="Li Y."/>
        </authorList>
    </citation>
    <scope>NUCLEOTIDE SEQUENCE [LARGE SCALE GENOMIC DNA]</scope>
    <source>
        <strain evidence="6">3d-2-2</strain>
    </source>
</reference>
<dbReference type="RefSeq" id="WP_109063212.1">
    <property type="nucleotide sequence ID" value="NZ_QETA01000011.1"/>
</dbReference>
<dbReference type="PROSITE" id="PS50943">
    <property type="entry name" value="HTH_CROC1"/>
    <property type="match status" value="1"/>
</dbReference>
<proteinExistence type="predicted"/>